<evidence type="ECO:0000313" key="3">
    <source>
        <dbReference type="Proteomes" id="UP000595362"/>
    </source>
</evidence>
<dbReference type="Proteomes" id="UP000595362">
    <property type="component" value="Chromosome"/>
</dbReference>
<sequence length="183" mass="17997">MTKRILLTTGLAVLALGALGISHQARAVSDTGDIEATIVQPITFTAVDTLDFGNIAAPTAGTNTVVIAPNTGARTLAGGGDGLLIAGGGEQDGTFNLDGEDTLTVDIDVPADGTVTVTSGANTMNVDVFTWAYDGGGATTGDGSVALAVGGPDVLSVGATLSVGTAQAAGTYTGTYTVDVTYQ</sequence>
<organism evidence="2 3">
    <name type="scientific">Micavibrio aeruginosavorus</name>
    <dbReference type="NCBI Taxonomy" id="349221"/>
    <lineage>
        <taxon>Bacteria</taxon>
        <taxon>Pseudomonadati</taxon>
        <taxon>Bdellovibrionota</taxon>
        <taxon>Bdellovibrionia</taxon>
        <taxon>Bdellovibrionales</taxon>
        <taxon>Pseudobdellovibrionaceae</taxon>
        <taxon>Micavibrio</taxon>
    </lineage>
</organism>
<feature type="signal peptide" evidence="1">
    <location>
        <begin position="1"/>
        <end position="27"/>
    </location>
</feature>
<reference evidence="2 3" key="1">
    <citation type="submission" date="2020-07" db="EMBL/GenBank/DDBJ databases">
        <title>Huge and variable diversity of episymbiotic CPR bacteria and DPANN archaea in groundwater ecosystems.</title>
        <authorList>
            <person name="He C.Y."/>
            <person name="Keren R."/>
            <person name="Whittaker M."/>
            <person name="Farag I.F."/>
            <person name="Doudna J."/>
            <person name="Cate J.H.D."/>
            <person name="Banfield J.F."/>
        </authorList>
    </citation>
    <scope>NUCLEOTIDE SEQUENCE [LARGE SCALE GENOMIC DNA]</scope>
    <source>
        <strain evidence="2">NC_groundwater_70_Ag_B-0.1um_54_66</strain>
    </source>
</reference>
<protein>
    <submittedName>
        <fullName evidence="2">DUF4402 domain-containing protein</fullName>
    </submittedName>
</protein>
<dbReference type="Pfam" id="PF14352">
    <property type="entry name" value="DUF4402"/>
    <property type="match status" value="1"/>
</dbReference>
<name>A0A7T5R3R7_9BACT</name>
<feature type="chain" id="PRO_5033014873" evidence="1">
    <location>
        <begin position="28"/>
        <end position="183"/>
    </location>
</feature>
<keyword evidence="1" id="KW-0732">Signal</keyword>
<evidence type="ECO:0000313" key="2">
    <source>
        <dbReference type="EMBL" id="QQG36911.1"/>
    </source>
</evidence>
<proteinExistence type="predicted"/>
<dbReference type="InterPro" id="IPR025514">
    <property type="entry name" value="DUF4402"/>
</dbReference>
<accession>A0A7T5R3R7</accession>
<dbReference type="EMBL" id="CP066681">
    <property type="protein sequence ID" value="QQG36911.1"/>
    <property type="molecule type" value="Genomic_DNA"/>
</dbReference>
<evidence type="ECO:0000256" key="1">
    <source>
        <dbReference type="SAM" id="SignalP"/>
    </source>
</evidence>
<gene>
    <name evidence="2" type="ORF">HYS17_03830</name>
</gene>
<dbReference type="AlphaFoldDB" id="A0A7T5R3R7"/>